<dbReference type="RefSeq" id="WP_052686605.1">
    <property type="nucleotide sequence ID" value="NZ_AP022298.1"/>
</dbReference>
<dbReference type="Proteomes" id="UP000845800">
    <property type="component" value="Unassembled WGS sequence"/>
</dbReference>
<evidence type="ECO:0000256" key="3">
    <source>
        <dbReference type="ARBA" id="ARBA00022558"/>
    </source>
</evidence>
<dbReference type="PANTHER" id="PTHR30251:SF11">
    <property type="entry name" value="CHAPERONE PROTEIN FIMC-RELATED"/>
    <property type="match status" value="1"/>
</dbReference>
<reference evidence="10" key="3">
    <citation type="submission" date="2020-03" db="EMBL/GenBank/DDBJ databases">
        <authorList>
            <consortium name="NCBI Pathogen Detection Project"/>
        </authorList>
    </citation>
    <scope>NUCLEOTIDE SEQUENCE</scope>
    <source>
        <strain evidence="10">AMC_487</strain>
    </source>
</reference>
<dbReference type="SUPFAM" id="SSF49584">
    <property type="entry name" value="Periplasmic chaperone C-domain"/>
    <property type="match status" value="1"/>
</dbReference>
<feature type="domain" description="Pili assembly chaperone N-terminal" evidence="8">
    <location>
        <begin position="46"/>
        <end position="165"/>
    </location>
</feature>
<dbReference type="GO" id="GO:0071555">
    <property type="term" value="P:cell wall organization"/>
    <property type="evidence" value="ECO:0007669"/>
    <property type="project" value="InterPro"/>
</dbReference>
<evidence type="ECO:0000313" key="11">
    <source>
        <dbReference type="EMBL" id="PWH56600.1"/>
    </source>
</evidence>
<evidence type="ECO:0000256" key="4">
    <source>
        <dbReference type="ARBA" id="ARBA00022729"/>
    </source>
</evidence>
<reference evidence="10" key="1">
    <citation type="journal article" date="2018" name="Genome Biol.">
        <title>SKESA: strategic k-mer extension for scrupulous assemblies.</title>
        <authorList>
            <person name="Souvorov A."/>
            <person name="Agarwala R."/>
            <person name="Lipman D.J."/>
        </authorList>
    </citation>
    <scope>NUCLEOTIDE SEQUENCE [LARGE SCALE GENOMIC DNA]</scope>
    <source>
        <strain evidence="10">AMC_487</strain>
    </source>
</reference>
<comment type="similarity">
    <text evidence="2 7">Belongs to the periplasmic pilus chaperone family.</text>
</comment>
<dbReference type="InterPro" id="IPR050643">
    <property type="entry name" value="Periplasmic_pilus_chap"/>
</dbReference>
<dbReference type="InterPro" id="IPR018046">
    <property type="entry name" value="Pili_assmbl_chaperone_CS"/>
</dbReference>
<reference evidence="11 12" key="2">
    <citation type="submission" date="2018-04" db="EMBL/GenBank/DDBJ databases">
        <title>Draft Genomic Sequencing Of Potential Extraintestinal Pathogenic Escherichia coli B8S56 Isolated from Retail Chicken Skin.</title>
        <authorList>
            <person name="Xu A."/>
            <person name="Tilman S."/>
            <person name="Wisser-Parker K."/>
            <person name="Scullen O.J."/>
            <person name="Sommers C."/>
        </authorList>
    </citation>
    <scope>NUCLEOTIDE SEQUENCE [LARGE SCALE GENOMIC DNA]</scope>
    <source>
        <strain evidence="11 12">B8S56</strain>
    </source>
</reference>
<dbReference type="PANTHER" id="PTHR30251">
    <property type="entry name" value="PILUS ASSEMBLY CHAPERONE"/>
    <property type="match status" value="1"/>
</dbReference>
<evidence type="ECO:0000256" key="2">
    <source>
        <dbReference type="ARBA" id="ARBA00007399"/>
    </source>
</evidence>
<dbReference type="Pfam" id="PF02753">
    <property type="entry name" value="PapD_C"/>
    <property type="match status" value="1"/>
</dbReference>
<dbReference type="InterPro" id="IPR036316">
    <property type="entry name" value="Pili_assmbl_chap_C_dom_sf"/>
</dbReference>
<organism evidence="11 12">
    <name type="scientific">Escherichia coli</name>
    <dbReference type="NCBI Taxonomy" id="562"/>
    <lineage>
        <taxon>Bacteria</taxon>
        <taxon>Pseudomonadati</taxon>
        <taxon>Pseudomonadota</taxon>
        <taxon>Gammaproteobacteria</taxon>
        <taxon>Enterobacterales</taxon>
        <taxon>Enterobacteriaceae</taxon>
        <taxon>Escherichia</taxon>
    </lineage>
</organism>
<protein>
    <submittedName>
        <fullName evidence="10">Fimbria/pilus periplasmic chaperone</fullName>
    </submittedName>
    <submittedName>
        <fullName evidence="11">Fimbrial chaperone protein FimC</fullName>
    </submittedName>
</protein>
<evidence type="ECO:0000256" key="7">
    <source>
        <dbReference type="RuleBase" id="RU003918"/>
    </source>
</evidence>
<comment type="subcellular location">
    <subcellularLocation>
        <location evidence="1 7">Periplasm</location>
    </subcellularLocation>
</comment>
<dbReference type="InterPro" id="IPR013783">
    <property type="entry name" value="Ig-like_fold"/>
</dbReference>
<dbReference type="Gene3D" id="2.60.40.10">
    <property type="entry name" value="Immunoglobulins"/>
    <property type="match status" value="2"/>
</dbReference>
<dbReference type="GO" id="GO:0030288">
    <property type="term" value="C:outer membrane-bounded periplasmic space"/>
    <property type="evidence" value="ECO:0007669"/>
    <property type="project" value="InterPro"/>
</dbReference>
<dbReference type="Proteomes" id="UP000245761">
    <property type="component" value="Unassembled WGS sequence"/>
</dbReference>
<dbReference type="InterPro" id="IPR001829">
    <property type="entry name" value="Pili_assmbl_chaperone_bac"/>
</dbReference>
<evidence type="ECO:0000256" key="6">
    <source>
        <dbReference type="ARBA" id="ARBA00023186"/>
    </source>
</evidence>
<comment type="caution">
    <text evidence="11">The sequence shown here is derived from an EMBL/GenBank/DDBJ whole genome shotgun (WGS) entry which is preliminary data.</text>
</comment>
<feature type="domain" description="Pili assembly chaperone C-terminal" evidence="9">
    <location>
        <begin position="188"/>
        <end position="242"/>
    </location>
</feature>
<keyword evidence="6 7" id="KW-0143">Chaperone</keyword>
<gene>
    <name evidence="11" type="ORF">DD762_23990</name>
    <name evidence="10" type="ORF">HJQ60_002893</name>
</gene>
<evidence type="ECO:0000259" key="8">
    <source>
        <dbReference type="Pfam" id="PF00345"/>
    </source>
</evidence>
<evidence type="ECO:0000313" key="12">
    <source>
        <dbReference type="Proteomes" id="UP000245761"/>
    </source>
</evidence>
<keyword evidence="5" id="KW-0574">Periplasm</keyword>
<dbReference type="PROSITE" id="PS00635">
    <property type="entry name" value="PILI_CHAPERONE"/>
    <property type="match status" value="1"/>
</dbReference>
<dbReference type="SUPFAM" id="SSF49354">
    <property type="entry name" value="PapD-like"/>
    <property type="match status" value="1"/>
</dbReference>
<evidence type="ECO:0000256" key="1">
    <source>
        <dbReference type="ARBA" id="ARBA00004418"/>
    </source>
</evidence>
<dbReference type="InterPro" id="IPR016147">
    <property type="entry name" value="Pili_assmbl_chaperone_N"/>
</dbReference>
<sequence length="250" mass="27853">MRWISKNKCFSNRNINSLLKTQYVIRAGALFLLSAISINAIAAGGFGLGSTRLVYPSDSQQITLSVQNGGANTSYLIQSWIDDNQSSKKSQDFVVTPPLFMLPTRKEASLRIMFIGKSQLPTDRETLFWMNVKAIPPTDEKNTQKNTLQLALQNRIKLFYRPTNLPVQAGKARDMLRFKYEGKQLRVINPSPYYLTVTGIRVQGAKLPNAFVPPKSDVTVSSPVTLAGEITYQTINDYGATTARQKGTLQ</sequence>
<keyword evidence="3" id="KW-1029">Fimbrium biogenesis</keyword>
<dbReference type="Pfam" id="PF00345">
    <property type="entry name" value="PapD_N"/>
    <property type="match status" value="1"/>
</dbReference>
<dbReference type="InterPro" id="IPR016148">
    <property type="entry name" value="Pili_assmbl_chaperone_C"/>
</dbReference>
<evidence type="ECO:0000313" key="10">
    <source>
        <dbReference type="EMBL" id="HAI5332897.1"/>
    </source>
</evidence>
<name>A0A0D8WDJ9_ECOLX</name>
<evidence type="ECO:0000259" key="9">
    <source>
        <dbReference type="Pfam" id="PF02753"/>
    </source>
</evidence>
<dbReference type="AlphaFoldDB" id="A0A0D8WDJ9"/>
<proteinExistence type="inferred from homology"/>
<dbReference type="EMBL" id="QEMT01000064">
    <property type="protein sequence ID" value="PWH56600.1"/>
    <property type="molecule type" value="Genomic_DNA"/>
</dbReference>
<accession>A0A0D8WDJ9</accession>
<dbReference type="EMBL" id="DABERK010000015">
    <property type="protein sequence ID" value="HAI5332897.1"/>
    <property type="molecule type" value="Genomic_DNA"/>
</dbReference>
<dbReference type="InterPro" id="IPR008962">
    <property type="entry name" value="PapD-like_sf"/>
</dbReference>
<dbReference type="PRINTS" id="PR00969">
    <property type="entry name" value="CHAPERONPILI"/>
</dbReference>
<dbReference type="FunFam" id="2.60.40.10:FF:000458">
    <property type="entry name" value="Molecular chaperone FimC"/>
    <property type="match status" value="1"/>
</dbReference>
<evidence type="ECO:0000256" key="5">
    <source>
        <dbReference type="ARBA" id="ARBA00022764"/>
    </source>
</evidence>
<keyword evidence="4" id="KW-0732">Signal</keyword>